<reference evidence="9 10" key="1">
    <citation type="submission" date="2023-03" db="EMBL/GenBank/DDBJ databases">
        <title>Paludisphaera mucosa sp. nov. a novel planctomycete from northern fen.</title>
        <authorList>
            <person name="Ivanova A."/>
        </authorList>
    </citation>
    <scope>NUCLEOTIDE SEQUENCE [LARGE SCALE GENOMIC DNA]</scope>
    <source>
        <strain evidence="9 10">Pla2</strain>
    </source>
</reference>
<dbReference type="InterPro" id="IPR000440">
    <property type="entry name" value="NADH_UbQ/plastoQ_OxRdtase_su3"/>
</dbReference>
<evidence type="ECO:0000256" key="5">
    <source>
        <dbReference type="ARBA" id="ARBA00022989"/>
    </source>
</evidence>
<keyword evidence="5 7" id="KW-1133">Transmembrane helix</keyword>
<evidence type="ECO:0000256" key="1">
    <source>
        <dbReference type="ARBA" id="ARBA00004141"/>
    </source>
</evidence>
<evidence type="ECO:0000256" key="7">
    <source>
        <dbReference type="HAMAP-Rule" id="MF_01394"/>
    </source>
</evidence>
<feature type="transmembrane region" description="Helical" evidence="7">
    <location>
        <begin position="97"/>
        <end position="121"/>
    </location>
</feature>
<evidence type="ECO:0000256" key="8">
    <source>
        <dbReference type="RuleBase" id="RU003639"/>
    </source>
</evidence>
<dbReference type="EMBL" id="JARRAG010000001">
    <property type="protein sequence ID" value="MDG3003390.1"/>
    <property type="molecule type" value="Genomic_DNA"/>
</dbReference>
<sequence>MIGRKVASSMVATNYVFVGLLLLVATGFATAPLAIVALVAPRKRSLTKADTYECGVRTHGETWVRFRIQYYIYAIMFVVFDVETVFLYPWAVAYGSLGPFALVEMAVFLALLFAGLAYAWAKGALRWV</sequence>
<proteinExistence type="inferred from homology"/>
<dbReference type="PANTHER" id="PTHR11058:SF9">
    <property type="entry name" value="NADH-UBIQUINONE OXIDOREDUCTASE CHAIN 3"/>
    <property type="match status" value="1"/>
</dbReference>
<evidence type="ECO:0000256" key="3">
    <source>
        <dbReference type="ARBA" id="ARBA00022448"/>
    </source>
</evidence>
<dbReference type="Gene3D" id="1.20.58.1610">
    <property type="entry name" value="NADH:ubiquinone/plastoquinone oxidoreductase, chain 3"/>
    <property type="match status" value="1"/>
</dbReference>
<dbReference type="EC" id="7.1.1.-" evidence="7"/>
<dbReference type="InterPro" id="IPR038430">
    <property type="entry name" value="NDAH_ubi_oxred_su3_sf"/>
</dbReference>
<evidence type="ECO:0000256" key="2">
    <source>
        <dbReference type="ARBA" id="ARBA00008472"/>
    </source>
</evidence>
<comment type="similarity">
    <text evidence="2 7 8">Belongs to the complex I subunit 3 family.</text>
</comment>
<dbReference type="HAMAP" id="MF_01394">
    <property type="entry name" value="NDH1_NuoA"/>
    <property type="match status" value="1"/>
</dbReference>
<comment type="subcellular location">
    <subcellularLocation>
        <location evidence="7 8">Cell membrane</location>
        <topology evidence="7 8">Multi-pass membrane protein</topology>
    </subcellularLocation>
    <subcellularLocation>
        <location evidence="1">Membrane</location>
        <topology evidence="1">Multi-pass membrane protein</topology>
    </subcellularLocation>
</comment>
<keyword evidence="3 7" id="KW-0813">Transport</keyword>
<keyword evidence="7" id="KW-0830">Ubiquinone</keyword>
<keyword evidence="7 8" id="KW-0874">Quinone</keyword>
<keyword evidence="7 8" id="KW-0520">NAD</keyword>
<feature type="transmembrane region" description="Helical" evidence="7">
    <location>
        <begin position="15"/>
        <end position="40"/>
    </location>
</feature>
<keyword evidence="7" id="KW-1278">Translocase</keyword>
<dbReference type="Pfam" id="PF00507">
    <property type="entry name" value="Oxidored_q4"/>
    <property type="match status" value="1"/>
</dbReference>
<organism evidence="9 10">
    <name type="scientific">Paludisphaera mucosa</name>
    <dbReference type="NCBI Taxonomy" id="3030827"/>
    <lineage>
        <taxon>Bacteria</taxon>
        <taxon>Pseudomonadati</taxon>
        <taxon>Planctomycetota</taxon>
        <taxon>Planctomycetia</taxon>
        <taxon>Isosphaerales</taxon>
        <taxon>Isosphaeraceae</taxon>
        <taxon>Paludisphaera</taxon>
    </lineage>
</organism>
<comment type="catalytic activity">
    <reaction evidence="7 8">
        <text>a quinone + NADH + 5 H(+)(in) = a quinol + NAD(+) + 4 H(+)(out)</text>
        <dbReference type="Rhea" id="RHEA:57888"/>
        <dbReference type="ChEBI" id="CHEBI:15378"/>
        <dbReference type="ChEBI" id="CHEBI:24646"/>
        <dbReference type="ChEBI" id="CHEBI:57540"/>
        <dbReference type="ChEBI" id="CHEBI:57945"/>
        <dbReference type="ChEBI" id="CHEBI:132124"/>
    </reaction>
</comment>
<keyword evidence="4 7" id="KW-0812">Transmembrane</keyword>
<accession>A0ABT6F723</accession>
<keyword evidence="10" id="KW-1185">Reference proteome</keyword>
<comment type="function">
    <text evidence="7">NDH-1 shuttles electrons from NADH, via FMN and iron-sulfur (Fe-S) centers, to quinones in the respiratory chain. The immediate electron acceptor for the enzyme in this species is believed to be ubiquinone. Couples the redox reaction to proton translocation (for every two electrons transferred, four hydrogen ions are translocated across the cytoplasmic membrane), and thus conserves the redox energy in a proton gradient.</text>
</comment>
<feature type="transmembrane region" description="Helical" evidence="7">
    <location>
        <begin position="70"/>
        <end position="91"/>
    </location>
</feature>
<comment type="subunit">
    <text evidence="7">NDH-1 is composed of 14 different subunits. Subunits NuoA, H, J, K, L, M, N constitute the membrane sector of the complex.</text>
</comment>
<evidence type="ECO:0000256" key="6">
    <source>
        <dbReference type="ARBA" id="ARBA00023136"/>
    </source>
</evidence>
<keyword evidence="6 7" id="KW-0472">Membrane</keyword>
<gene>
    <name evidence="7" type="primary">nuoA</name>
    <name evidence="9" type="ORF">PZE19_06405</name>
</gene>
<keyword evidence="7" id="KW-1003">Cell membrane</keyword>
<protein>
    <recommendedName>
        <fullName evidence="7">NADH-quinone oxidoreductase subunit A</fullName>
        <ecNumber evidence="7">7.1.1.-</ecNumber>
    </recommendedName>
    <alternativeName>
        <fullName evidence="7">NADH dehydrogenase I subunit A</fullName>
    </alternativeName>
    <alternativeName>
        <fullName evidence="7">NDH-1 subunit A</fullName>
    </alternativeName>
    <alternativeName>
        <fullName evidence="7">NUO1</fullName>
    </alternativeName>
</protein>
<evidence type="ECO:0000313" key="10">
    <source>
        <dbReference type="Proteomes" id="UP001216907"/>
    </source>
</evidence>
<dbReference type="InterPro" id="IPR023043">
    <property type="entry name" value="NAD(P)H_OxRDtase_bac/plastid"/>
</dbReference>
<comment type="caution">
    <text evidence="9">The sequence shown here is derived from an EMBL/GenBank/DDBJ whole genome shotgun (WGS) entry which is preliminary data.</text>
</comment>
<dbReference type="PANTHER" id="PTHR11058">
    <property type="entry name" value="NADH-UBIQUINONE OXIDOREDUCTASE CHAIN 3"/>
    <property type="match status" value="1"/>
</dbReference>
<name>A0ABT6F723_9BACT</name>
<dbReference type="Proteomes" id="UP001216907">
    <property type="component" value="Unassembled WGS sequence"/>
</dbReference>
<evidence type="ECO:0000313" key="9">
    <source>
        <dbReference type="EMBL" id="MDG3003390.1"/>
    </source>
</evidence>
<evidence type="ECO:0000256" key="4">
    <source>
        <dbReference type="ARBA" id="ARBA00022692"/>
    </source>
</evidence>